<sequence length="831" mass="92307">MLHPSHGPVGTCFQVAEGYLVTAEHVLRQISADQVDSEVWIEPMSSPTAPPLRAIVLATDPKNDLALLRSNDDLPASVPSLAYSDPQRSGTEFTLAGYGIVPEADGEEARFRFLQTQGKWQGSANRIDGSEVAIATASGAVQGMSGCPAIRDYDQTVIGVLSGRYTSEDGWNQHRIWVTRVEAVEALISPYVKVPTDRSGGTDSATRESWLDESPIDRQRVLEDVCYVGDDWTEEWQKASNALKESSVLIVVTTGGAGATTFAERLLAENTPTSTRLTHVDPGDWDEPDAKLIPRRAKYGAVLDLRDPEHDRPTEAFLRGISKLATWNKNMESYLVITVRDELWPGFAAKAIDGFLTVYLRRSPDPLKVAKRYISARAPRILSALDEEVVVEHLRRRNAVQTMTAVERILRLFEISVQNGNTAILPTALEIADAIDEHLDELDIMFGERSSANGALNAPPHPSDKTSFLNPEDRCLLIALACQPHVHLSKLESNSDLLEKRLRGSGFQAREDGAAFSALTKPGLRGRLKSIKAVRSPGDVVSLKREGLAESVIAYVWENYPKVRHPITAWLIESAAEDSEREKAVGNLLATVVQSRQDVDFLKNEIASQTRKNNRPKILQEVLTRALEDSHMRRRCERLLYDWAVQSDFQGIVVKVATKMLYGPRKDIALKRLQRVADHTTSDTLQSTIVEVFRTLADDPSSSDWYLDKISSWFTKSPDSRASGLAFMAILQSETRGFRWLISEEAQSDKVDRMLGRLIADPSLNEAIVRMVHHASLDGAMYPYVIERIGRAVRESGTFMLLIDLSARLREAGREGGRDPIADLGNLLRFQ</sequence>
<dbReference type="Pfam" id="PF13365">
    <property type="entry name" value="Trypsin_2"/>
    <property type="match status" value="1"/>
</dbReference>
<dbReference type="Proteomes" id="UP001241758">
    <property type="component" value="Unassembled WGS sequence"/>
</dbReference>
<gene>
    <name evidence="1" type="ORF">QLQ12_09400</name>
</gene>
<organism evidence="1 2">
    <name type="scientific">Actinoplanes sandaracinus</name>
    <dbReference type="NCBI Taxonomy" id="3045177"/>
    <lineage>
        <taxon>Bacteria</taxon>
        <taxon>Bacillati</taxon>
        <taxon>Actinomycetota</taxon>
        <taxon>Actinomycetes</taxon>
        <taxon>Micromonosporales</taxon>
        <taxon>Micromonosporaceae</taxon>
        <taxon>Actinoplanes</taxon>
    </lineage>
</organism>
<proteinExistence type="predicted"/>
<dbReference type="GO" id="GO:0008233">
    <property type="term" value="F:peptidase activity"/>
    <property type="evidence" value="ECO:0007669"/>
    <property type="project" value="UniProtKB-KW"/>
</dbReference>
<dbReference type="GO" id="GO:0006508">
    <property type="term" value="P:proteolysis"/>
    <property type="evidence" value="ECO:0007669"/>
    <property type="project" value="UniProtKB-KW"/>
</dbReference>
<dbReference type="SUPFAM" id="SSF50494">
    <property type="entry name" value="Trypsin-like serine proteases"/>
    <property type="match status" value="1"/>
</dbReference>
<keyword evidence="1" id="KW-0645">Protease</keyword>
<dbReference type="RefSeq" id="WP_282758679.1">
    <property type="nucleotide sequence ID" value="NZ_JASCTH010000005.1"/>
</dbReference>
<accession>A0ABT6WGF8</accession>
<keyword evidence="1" id="KW-0378">Hydrolase</keyword>
<comment type="caution">
    <text evidence="1">The sequence shown here is derived from an EMBL/GenBank/DDBJ whole genome shotgun (WGS) entry which is preliminary data.</text>
</comment>
<name>A0ABT6WGF8_9ACTN</name>
<protein>
    <submittedName>
        <fullName evidence="1">Serine protease</fullName>
    </submittedName>
</protein>
<evidence type="ECO:0000313" key="2">
    <source>
        <dbReference type="Proteomes" id="UP001241758"/>
    </source>
</evidence>
<dbReference type="InterPro" id="IPR009003">
    <property type="entry name" value="Peptidase_S1_PA"/>
</dbReference>
<dbReference type="Gene3D" id="2.40.10.120">
    <property type="match status" value="1"/>
</dbReference>
<keyword evidence="2" id="KW-1185">Reference proteome</keyword>
<evidence type="ECO:0000313" key="1">
    <source>
        <dbReference type="EMBL" id="MDI6098813.1"/>
    </source>
</evidence>
<dbReference type="EMBL" id="JASCTH010000005">
    <property type="protein sequence ID" value="MDI6098813.1"/>
    <property type="molecule type" value="Genomic_DNA"/>
</dbReference>
<reference evidence="1 2" key="1">
    <citation type="submission" date="2023-05" db="EMBL/GenBank/DDBJ databases">
        <title>Actinoplanes sp. NEAU-A12 genome sequencing.</title>
        <authorList>
            <person name="Wang Z.-S."/>
        </authorList>
    </citation>
    <scope>NUCLEOTIDE SEQUENCE [LARGE SCALE GENOMIC DNA]</scope>
    <source>
        <strain evidence="1 2">NEAU-A12</strain>
    </source>
</reference>